<name>A0AB32W8M8_THECC</name>
<sequence>MAREKTSPGLKILWLWAIGTAAILVTNVVRTRIRDMEQIMNAQQQQQQQQQESAVPDSVIVDTRPESNEGIVREVK</sequence>
<reference evidence="4" key="2">
    <citation type="submission" date="2025-08" db="UniProtKB">
        <authorList>
            <consortium name="RefSeq"/>
        </authorList>
    </citation>
    <scope>IDENTIFICATION</scope>
</reference>
<feature type="transmembrane region" description="Helical" evidence="2">
    <location>
        <begin position="12"/>
        <end position="29"/>
    </location>
</feature>
<feature type="compositionally biased region" description="Basic and acidic residues" evidence="1">
    <location>
        <begin position="63"/>
        <end position="76"/>
    </location>
</feature>
<evidence type="ECO:0000256" key="1">
    <source>
        <dbReference type="SAM" id="MobiDB-lite"/>
    </source>
</evidence>
<dbReference type="KEGG" id="tcc:108661881"/>
<dbReference type="Gramene" id="Tc05v2_t016180.1">
    <property type="protein sequence ID" value="Tc05v2_p016180.1"/>
    <property type="gene ID" value="Tc05v2_g016180"/>
</dbReference>
<reference evidence="3" key="1">
    <citation type="journal article" date="1997" name="Nucleic Acids Res.">
        <title>tRNAscan-SE: a program for improved detection of transfer RNA genes in genomic sequence.</title>
        <authorList>
            <person name="Lowe T.M."/>
            <person name="Eddy S.R."/>
        </authorList>
    </citation>
    <scope>NUCLEOTIDE SEQUENCE [LARGE SCALE GENOMIC DNA]</scope>
    <source>
        <strain evidence="3">r\B97-61/B2</strain>
    </source>
</reference>
<organism evidence="3 4">
    <name type="scientific">Theobroma cacao</name>
    <name type="common">Cacao</name>
    <name type="synonym">Cocoa</name>
    <dbReference type="NCBI Taxonomy" id="3641"/>
    <lineage>
        <taxon>Eukaryota</taxon>
        <taxon>Viridiplantae</taxon>
        <taxon>Streptophyta</taxon>
        <taxon>Embryophyta</taxon>
        <taxon>Tracheophyta</taxon>
        <taxon>Spermatophyta</taxon>
        <taxon>Magnoliopsida</taxon>
        <taxon>eudicotyledons</taxon>
        <taxon>Gunneridae</taxon>
        <taxon>Pentapetalae</taxon>
        <taxon>rosids</taxon>
        <taxon>malvids</taxon>
        <taxon>Malvales</taxon>
        <taxon>Malvaceae</taxon>
        <taxon>Byttnerioideae</taxon>
        <taxon>Theobroma</taxon>
    </lineage>
</organism>
<accession>A0AB32W8M8</accession>
<dbReference type="RefSeq" id="XP_017976263.1">
    <property type="nucleotide sequence ID" value="XM_018120774.1"/>
</dbReference>
<keyword evidence="2" id="KW-0472">Membrane</keyword>
<dbReference type="GeneID" id="108661881"/>
<evidence type="ECO:0000313" key="3">
    <source>
        <dbReference type="Proteomes" id="UP000694886"/>
    </source>
</evidence>
<evidence type="ECO:0000313" key="4">
    <source>
        <dbReference type="RefSeq" id="XP_017976263.1"/>
    </source>
</evidence>
<dbReference type="Proteomes" id="UP000694886">
    <property type="component" value="Chromosome 5"/>
</dbReference>
<dbReference type="AlphaFoldDB" id="A0AB32W8M8"/>
<evidence type="ECO:0000256" key="2">
    <source>
        <dbReference type="SAM" id="Phobius"/>
    </source>
</evidence>
<keyword evidence="2" id="KW-0812">Transmembrane</keyword>
<feature type="region of interest" description="Disordered" evidence="1">
    <location>
        <begin position="44"/>
        <end position="76"/>
    </location>
</feature>
<protein>
    <submittedName>
        <fullName evidence="4">Uncharacterized protein LOC108661881</fullName>
    </submittedName>
</protein>
<gene>
    <name evidence="4" type="primary">LOC108661881</name>
</gene>
<keyword evidence="2" id="KW-1133">Transmembrane helix</keyword>
<proteinExistence type="predicted"/>